<dbReference type="Pfam" id="PF17919">
    <property type="entry name" value="RT_RNaseH_2"/>
    <property type="match status" value="1"/>
</dbReference>
<name>A0A6J8BLH9_MYTCO</name>
<evidence type="ECO:0000259" key="1">
    <source>
        <dbReference type="Pfam" id="PF17919"/>
    </source>
</evidence>
<dbReference type="InterPro" id="IPR041577">
    <property type="entry name" value="RT_RNaseH_2"/>
</dbReference>
<evidence type="ECO:0000313" key="3">
    <source>
        <dbReference type="Proteomes" id="UP000507470"/>
    </source>
</evidence>
<dbReference type="AlphaFoldDB" id="A0A6J8BLH9"/>
<dbReference type="PANTHER" id="PTHR37984">
    <property type="entry name" value="PROTEIN CBG26694"/>
    <property type="match status" value="1"/>
</dbReference>
<dbReference type="PANTHER" id="PTHR37984:SF11">
    <property type="entry name" value="INTEGRASE CATALYTIC DOMAIN-CONTAINING PROTEIN"/>
    <property type="match status" value="1"/>
</dbReference>
<dbReference type="SUPFAM" id="SSF56672">
    <property type="entry name" value="DNA/RNA polymerases"/>
    <property type="match status" value="1"/>
</dbReference>
<dbReference type="Proteomes" id="UP000507470">
    <property type="component" value="Unassembled WGS sequence"/>
</dbReference>
<dbReference type="InterPro" id="IPR050951">
    <property type="entry name" value="Retrovirus_Pol_polyprotein"/>
</dbReference>
<feature type="domain" description="Reverse transcriptase/retrotransposon-derived protein RNase H-like" evidence="1">
    <location>
        <begin position="192"/>
        <end position="291"/>
    </location>
</feature>
<evidence type="ECO:0000313" key="2">
    <source>
        <dbReference type="EMBL" id="CAC5384825.1"/>
    </source>
</evidence>
<gene>
    <name evidence="2" type="ORF">MCOR_20435</name>
</gene>
<dbReference type="InterPro" id="IPR043502">
    <property type="entry name" value="DNA/RNA_pol_sf"/>
</dbReference>
<reference evidence="2 3" key="1">
    <citation type="submission" date="2020-06" db="EMBL/GenBank/DDBJ databases">
        <authorList>
            <person name="Li R."/>
            <person name="Bekaert M."/>
        </authorList>
    </citation>
    <scope>NUCLEOTIDE SEQUENCE [LARGE SCALE GENOMIC DNA]</scope>
    <source>
        <strain evidence="3">wild</strain>
    </source>
</reference>
<accession>A0A6J8BLH9</accession>
<dbReference type="Gene3D" id="3.30.70.270">
    <property type="match status" value="1"/>
</dbReference>
<dbReference type="EMBL" id="CACVKT020003653">
    <property type="protein sequence ID" value="CAC5384825.1"/>
    <property type="molecule type" value="Genomic_DNA"/>
</dbReference>
<protein>
    <recommendedName>
        <fullName evidence="1">Reverse transcriptase/retrotransposon-derived protein RNase H-like domain-containing protein</fullName>
    </recommendedName>
</protein>
<dbReference type="InterPro" id="IPR043128">
    <property type="entry name" value="Rev_trsase/Diguanyl_cyclase"/>
</dbReference>
<keyword evidence="3" id="KW-1185">Reference proteome</keyword>
<organism evidence="2 3">
    <name type="scientific">Mytilus coruscus</name>
    <name type="common">Sea mussel</name>
    <dbReference type="NCBI Taxonomy" id="42192"/>
    <lineage>
        <taxon>Eukaryota</taxon>
        <taxon>Metazoa</taxon>
        <taxon>Spiralia</taxon>
        <taxon>Lophotrochozoa</taxon>
        <taxon>Mollusca</taxon>
        <taxon>Bivalvia</taxon>
        <taxon>Autobranchia</taxon>
        <taxon>Pteriomorphia</taxon>
        <taxon>Mytilida</taxon>
        <taxon>Mytiloidea</taxon>
        <taxon>Mytilidae</taxon>
        <taxon>Mytilinae</taxon>
        <taxon>Mytilus</taxon>
    </lineage>
</organism>
<dbReference type="OrthoDB" id="6114580at2759"/>
<sequence>MISRDNVEAVKTLNNKLCDRYEQFKAIHSEFLDFCSSSDIIETLEMNFDSSQKNLLNSTSSSSQYRLKLVRAYRLKAEVQMKKMAEKQELERSHREIEMKEDDILIGGVNTEEHNKALREALKRTKDFGITLNRDKCEFGVNELEFYGYKFTKDGLKPTHEKVRAVKEAKAPESNEAPHLEKLTHKDTQFRWGHEENSAFENLEDGITNESTMAFFNPMIPIVLRCEASFNEGLSSGLFQQTNKGLQPVHFIGRSMSDTEKRYSQTEKDALSIRWSKNRFSIYLLGAPRFKIITAHKPLIPMFNQTSIKLPPRGKVGYGYAGCRL</sequence>
<proteinExistence type="predicted"/>